<feature type="region of interest" description="Disordered" evidence="1">
    <location>
        <begin position="143"/>
        <end position="169"/>
    </location>
</feature>
<accession>A0A095C2W1</accession>
<sequence>MDTSFMIKLNNIAEKVYNYEFRDCDIVDLTEFSVTKTGDFLSSLPDSILSDDENDCDIENIQPSTNRTESFTNTTIVGTCSDTEKEEENEEEEEEDEKEVTMGSSLFNVNSKMDFNNVKAALCSLEKSVSSWEKRRFGSLNGSNLYTSNSSSSSTKNSPIPGSDRNHSKDRILSHMKSNNLHHIKRISHKDKWKSPIQLSASKQRVIEWLKQQESFMSQFIM</sequence>
<reference evidence="2" key="1">
    <citation type="journal article" date="2012" name="Nat. Genet.">
        <title>Whole-genome sequence of Schistosoma haematobium.</title>
        <authorList>
            <person name="Young N.D."/>
            <person name="Jex A.R."/>
            <person name="Li B."/>
            <person name="Liu S."/>
            <person name="Yang L."/>
            <person name="Xiong Z."/>
            <person name="Li Y."/>
            <person name="Cantacessi C."/>
            <person name="Hall R.S."/>
            <person name="Xu X."/>
            <person name="Chen F."/>
            <person name="Wu X."/>
            <person name="Zerlotini A."/>
            <person name="Oliveira G."/>
            <person name="Hofmann A."/>
            <person name="Zhang G."/>
            <person name="Fang X."/>
            <person name="Kang Y."/>
            <person name="Campbell B.E."/>
            <person name="Loukas A."/>
            <person name="Ranganathan S."/>
            <person name="Rollinson D."/>
            <person name="Rinaldi G."/>
            <person name="Brindley P.J."/>
            <person name="Yang H."/>
            <person name="Wang J."/>
            <person name="Wang J."/>
            <person name="Gasser R.B."/>
        </authorList>
    </citation>
    <scope>NUCLEOTIDE SEQUENCE [LARGE SCALE GENOMIC DNA]</scope>
</reference>
<dbReference type="EMBL" id="KL250738">
    <property type="protein sequence ID" value="KGB36028.1"/>
    <property type="molecule type" value="Genomic_DNA"/>
</dbReference>
<feature type="region of interest" description="Disordered" evidence="1">
    <location>
        <begin position="80"/>
        <end position="102"/>
    </location>
</feature>
<gene>
    <name evidence="2" type="ORF">MS3_04305</name>
</gene>
<feature type="compositionally biased region" description="Acidic residues" evidence="1">
    <location>
        <begin position="84"/>
        <end position="98"/>
    </location>
</feature>
<evidence type="ECO:0000256" key="1">
    <source>
        <dbReference type="SAM" id="MobiDB-lite"/>
    </source>
</evidence>
<proteinExistence type="predicted"/>
<protein>
    <submittedName>
        <fullName evidence="2">Uncharacterized protein</fullName>
    </submittedName>
</protein>
<name>A0A095C2W1_SCHHA</name>
<evidence type="ECO:0000313" key="2">
    <source>
        <dbReference type="EMBL" id="KGB36028.1"/>
    </source>
</evidence>
<feature type="compositionally biased region" description="Low complexity" evidence="1">
    <location>
        <begin position="143"/>
        <end position="158"/>
    </location>
</feature>
<organism evidence="2">
    <name type="scientific">Schistosoma haematobium</name>
    <name type="common">Blood fluke</name>
    <dbReference type="NCBI Taxonomy" id="6185"/>
    <lineage>
        <taxon>Eukaryota</taxon>
        <taxon>Metazoa</taxon>
        <taxon>Spiralia</taxon>
        <taxon>Lophotrochozoa</taxon>
        <taxon>Platyhelminthes</taxon>
        <taxon>Trematoda</taxon>
        <taxon>Digenea</taxon>
        <taxon>Strigeidida</taxon>
        <taxon>Schistosomatoidea</taxon>
        <taxon>Schistosomatidae</taxon>
        <taxon>Schistosoma</taxon>
    </lineage>
</organism>
<dbReference type="AlphaFoldDB" id="A0A095C2W1"/>